<evidence type="ECO:0000259" key="4">
    <source>
        <dbReference type="PROSITE" id="PS50011"/>
    </source>
</evidence>
<keyword evidence="6" id="KW-1185">Reference proteome</keyword>
<dbReference type="AlphaFoldDB" id="A0AAV0U7U9"/>
<dbReference type="InterPro" id="IPR008271">
    <property type="entry name" value="Ser/Thr_kinase_AS"/>
</dbReference>
<dbReference type="InterPro" id="IPR000719">
    <property type="entry name" value="Prot_kinase_dom"/>
</dbReference>
<dbReference type="PROSITE" id="PS50011">
    <property type="entry name" value="PROTEIN_KINASE_DOM"/>
    <property type="match status" value="1"/>
</dbReference>
<dbReference type="InterPro" id="IPR011009">
    <property type="entry name" value="Kinase-like_dom_sf"/>
</dbReference>
<accession>A0AAV0U7U9</accession>
<dbReference type="Proteomes" id="UP001162029">
    <property type="component" value="Unassembled WGS sequence"/>
</dbReference>
<evidence type="ECO:0000256" key="1">
    <source>
        <dbReference type="ARBA" id="ARBA00012513"/>
    </source>
</evidence>
<proteinExistence type="predicted"/>
<gene>
    <name evidence="5" type="ORF">PDE001_LOCUS4962</name>
</gene>
<feature type="domain" description="Protein kinase" evidence="4">
    <location>
        <begin position="9"/>
        <end position="387"/>
    </location>
</feature>
<evidence type="ECO:0000256" key="3">
    <source>
        <dbReference type="SAM" id="MobiDB-lite"/>
    </source>
</evidence>
<evidence type="ECO:0000313" key="5">
    <source>
        <dbReference type="EMBL" id="CAI5731970.1"/>
    </source>
</evidence>
<dbReference type="SUPFAM" id="SSF56112">
    <property type="entry name" value="Protein kinase-like (PK-like)"/>
    <property type="match status" value="1"/>
</dbReference>
<reference evidence="5" key="1">
    <citation type="submission" date="2022-12" db="EMBL/GenBank/DDBJ databases">
        <authorList>
            <person name="Webb A."/>
        </authorList>
    </citation>
    <scope>NUCLEOTIDE SEQUENCE</scope>
    <source>
        <strain evidence="5">Pd1</strain>
    </source>
</reference>
<protein>
    <recommendedName>
        <fullName evidence="2">Casein kinase I</fullName>
        <ecNumber evidence="1">2.7.11.1</ecNumber>
    </recommendedName>
</protein>
<name>A0AAV0U7U9_9STRA</name>
<sequence>MEGSTLKTWLLGKKIGSGACSDVYNVESIVPLGSDADRQYVIKLSPLPQLPAAKLKNKKRKKTQAERNADALYAEHLLYKNHLRDQSGIPYVPLGAYGEDQGYRFLVIERLGRTLETVLQEQGPVPSHTAARLGQQILETLEQMHMKNILYVDVKPENFMLSTGKQEQSVLSNCHNGITSSRRDDIESLMYVLIYLMRGDLPWQKASSDVEGAKIKKTTSIDQLCASLPREWAAMLMSIRACGFEDRPDYDFFVQQFLKLGGKKGLTTPFEWSTRKKPSNVAAKEVQSQEFATDNPVRKRVKNVDDELTAPPLVAAKTTKAVPLEKKKKVTSRYSKAAAKKVAASPHDTTSKTTKTRKKDKDVQVKHVDVLPQDREVFKAIASHAAATAAVKRYNLRSAHQK</sequence>
<dbReference type="PANTHER" id="PTHR11909">
    <property type="entry name" value="CASEIN KINASE-RELATED"/>
    <property type="match status" value="1"/>
</dbReference>
<dbReference type="EC" id="2.7.11.1" evidence="1"/>
<dbReference type="SMART" id="SM00220">
    <property type="entry name" value="S_TKc"/>
    <property type="match status" value="1"/>
</dbReference>
<feature type="region of interest" description="Disordered" evidence="3">
    <location>
        <begin position="337"/>
        <end position="364"/>
    </location>
</feature>
<comment type="caution">
    <text evidence="5">The sequence shown here is derived from an EMBL/GenBank/DDBJ whole genome shotgun (WGS) entry which is preliminary data.</text>
</comment>
<dbReference type="GO" id="GO:0004674">
    <property type="term" value="F:protein serine/threonine kinase activity"/>
    <property type="evidence" value="ECO:0007669"/>
    <property type="project" value="UniProtKB-EC"/>
</dbReference>
<dbReference type="EMBL" id="CANTFM010000933">
    <property type="protein sequence ID" value="CAI5731970.1"/>
    <property type="molecule type" value="Genomic_DNA"/>
</dbReference>
<dbReference type="Gene3D" id="1.10.510.10">
    <property type="entry name" value="Transferase(Phosphotransferase) domain 1"/>
    <property type="match status" value="2"/>
</dbReference>
<dbReference type="InterPro" id="IPR050235">
    <property type="entry name" value="CK1_Ser-Thr_kinase"/>
</dbReference>
<dbReference type="PROSITE" id="PS00108">
    <property type="entry name" value="PROTEIN_KINASE_ST"/>
    <property type="match status" value="1"/>
</dbReference>
<organism evidence="5 6">
    <name type="scientific">Peronospora destructor</name>
    <dbReference type="NCBI Taxonomy" id="86335"/>
    <lineage>
        <taxon>Eukaryota</taxon>
        <taxon>Sar</taxon>
        <taxon>Stramenopiles</taxon>
        <taxon>Oomycota</taxon>
        <taxon>Peronosporomycetes</taxon>
        <taxon>Peronosporales</taxon>
        <taxon>Peronosporaceae</taxon>
        <taxon>Peronospora</taxon>
    </lineage>
</organism>
<dbReference type="Pfam" id="PF00069">
    <property type="entry name" value="Pkinase"/>
    <property type="match status" value="1"/>
</dbReference>
<dbReference type="GO" id="GO:0005524">
    <property type="term" value="F:ATP binding"/>
    <property type="evidence" value="ECO:0007669"/>
    <property type="project" value="InterPro"/>
</dbReference>
<evidence type="ECO:0000313" key="6">
    <source>
        <dbReference type="Proteomes" id="UP001162029"/>
    </source>
</evidence>
<evidence type="ECO:0000256" key="2">
    <source>
        <dbReference type="ARBA" id="ARBA00023860"/>
    </source>
</evidence>